<dbReference type="PANTHER" id="PTHR32039:SF7">
    <property type="entry name" value="COMPETENCE PROTEIN COMM"/>
    <property type="match status" value="1"/>
</dbReference>
<dbReference type="RefSeq" id="WP_092254738.1">
    <property type="nucleotide sequence ID" value="NZ_CP047199.1"/>
</dbReference>
<dbReference type="InterPro" id="IPR045006">
    <property type="entry name" value="CHLI-like"/>
</dbReference>
<dbReference type="InterPro" id="IPR003593">
    <property type="entry name" value="AAA+_ATPase"/>
</dbReference>
<gene>
    <name evidence="3" type="ORF">SAMN05661109_00139</name>
</gene>
<dbReference type="Pfam" id="PF01078">
    <property type="entry name" value="Mg_chelatase"/>
    <property type="match status" value="1"/>
</dbReference>
<evidence type="ECO:0000256" key="1">
    <source>
        <dbReference type="ARBA" id="ARBA00006354"/>
    </source>
</evidence>
<dbReference type="NCBIfam" id="TIGR00368">
    <property type="entry name" value="YifB family Mg chelatase-like AAA ATPase"/>
    <property type="match status" value="1"/>
</dbReference>
<accession>A0A1H9NZ69</accession>
<dbReference type="Gene3D" id="3.40.50.300">
    <property type="entry name" value="P-loop containing nucleotide triphosphate hydrolases"/>
    <property type="match status" value="1"/>
</dbReference>
<dbReference type="SUPFAM" id="SSF54211">
    <property type="entry name" value="Ribosomal protein S5 domain 2-like"/>
    <property type="match status" value="1"/>
</dbReference>
<evidence type="ECO:0000313" key="3">
    <source>
        <dbReference type="EMBL" id="SER40633.1"/>
    </source>
</evidence>
<dbReference type="InterPro" id="IPR027417">
    <property type="entry name" value="P-loop_NTPase"/>
</dbReference>
<dbReference type="EMBL" id="FOGQ01000001">
    <property type="protein sequence ID" value="SER40633.1"/>
    <property type="molecule type" value="Genomic_DNA"/>
</dbReference>
<comment type="similarity">
    <text evidence="1">Belongs to the Mg-chelatase subunits D/I family. ComM subfamily.</text>
</comment>
<dbReference type="SMART" id="SM00382">
    <property type="entry name" value="AAA"/>
    <property type="match status" value="1"/>
</dbReference>
<keyword evidence="4" id="KW-1185">Reference proteome</keyword>
<dbReference type="Gene3D" id="3.30.230.10">
    <property type="match status" value="1"/>
</dbReference>
<proteinExistence type="inferred from homology"/>
<evidence type="ECO:0000313" key="4">
    <source>
        <dbReference type="Proteomes" id="UP000198929"/>
    </source>
</evidence>
<dbReference type="Proteomes" id="UP000198929">
    <property type="component" value="Unassembled WGS sequence"/>
</dbReference>
<dbReference type="STRING" id="1121357.SAMN05661109_00139"/>
<dbReference type="PANTHER" id="PTHR32039">
    <property type="entry name" value="MAGNESIUM-CHELATASE SUBUNIT CHLI"/>
    <property type="match status" value="1"/>
</dbReference>
<evidence type="ECO:0000259" key="2">
    <source>
        <dbReference type="SMART" id="SM00382"/>
    </source>
</evidence>
<dbReference type="InterPro" id="IPR000523">
    <property type="entry name" value="Mg_chelatse_chII-like_cat_dom"/>
</dbReference>
<dbReference type="InterPro" id="IPR014721">
    <property type="entry name" value="Ribsml_uS5_D2-typ_fold_subgr"/>
</dbReference>
<dbReference type="SUPFAM" id="SSF52540">
    <property type="entry name" value="P-loop containing nucleoside triphosphate hydrolases"/>
    <property type="match status" value="1"/>
</dbReference>
<name>A0A1H9NZ69_9CORY</name>
<sequence>MALARTYSATVEGVVAHPVMVEANIGNGLPGMFIVGLAGAAVKESRDRIRTAVSNARLPWPKTKITVSLSPANLPKAGSHFDLPVAVAVLSTFIPELVPVLERTLLAGELGLDGRLRPVDGVLPMLLADAPVDYKIIPRANADEAALLGDRSILVADDLAEVWGWAQNQCELAAAIDVAGPRPAAPACADFADIAGQTSAKWALEVAAAGGHHVFMTGPPGSGKSMLAARMPSILPPLSTTQMVEATAVHSVATETASEVITHAPYVAPHPAITKAALIGGGSGRPMPGAVSLAHHGVLFLDEVSEIPAAVLDGLRVPLEEGCVRLSRAQREVVFPAQFQLVMAANPCRCGAADWKGCTCTSRQRTTYLSNLSGPLRDRVDISVQTSGDTAVLHAHGSEPSRAIADRVAAAHERSRARWSTAGLGDINNATVSGARLRRDFPATEAGMAMLGAYLAAGDLTQRGVDKTMKVAWTLADLDNATQPDLDHVARAAELRDVPGGQVAA</sequence>
<organism evidence="3 4">
    <name type="scientific">Corynebacterium cystitidis DSM 20524</name>
    <dbReference type="NCBI Taxonomy" id="1121357"/>
    <lineage>
        <taxon>Bacteria</taxon>
        <taxon>Bacillati</taxon>
        <taxon>Actinomycetota</taxon>
        <taxon>Actinomycetes</taxon>
        <taxon>Mycobacteriales</taxon>
        <taxon>Corynebacteriaceae</taxon>
        <taxon>Corynebacterium</taxon>
    </lineage>
</organism>
<dbReference type="AlphaFoldDB" id="A0A1H9NZ69"/>
<protein>
    <submittedName>
        <fullName evidence="3">Magnesium chelatase family protein</fullName>
    </submittedName>
</protein>
<dbReference type="GO" id="GO:0005524">
    <property type="term" value="F:ATP binding"/>
    <property type="evidence" value="ECO:0007669"/>
    <property type="project" value="InterPro"/>
</dbReference>
<reference evidence="4" key="1">
    <citation type="submission" date="2016-10" db="EMBL/GenBank/DDBJ databases">
        <authorList>
            <person name="Varghese N."/>
            <person name="Submissions S."/>
        </authorList>
    </citation>
    <scope>NUCLEOTIDE SEQUENCE [LARGE SCALE GENOMIC DNA]</scope>
    <source>
        <strain evidence="4">DSM 20524</strain>
    </source>
</reference>
<dbReference type="Pfam" id="PF13335">
    <property type="entry name" value="Mg_chelatase_C"/>
    <property type="match status" value="1"/>
</dbReference>
<feature type="domain" description="AAA+ ATPase" evidence="2">
    <location>
        <begin position="210"/>
        <end position="390"/>
    </location>
</feature>
<dbReference type="InterPro" id="IPR020568">
    <property type="entry name" value="Ribosomal_Su5_D2-typ_SF"/>
</dbReference>
<dbReference type="Pfam" id="PF13541">
    <property type="entry name" value="ChlI"/>
    <property type="match status" value="1"/>
</dbReference>
<dbReference type="InterPro" id="IPR025158">
    <property type="entry name" value="Mg_chelat-rel_C"/>
</dbReference>
<dbReference type="InterPro" id="IPR004482">
    <property type="entry name" value="Mg_chelat-rel"/>
</dbReference>